<dbReference type="EMBL" id="PGGS01000477">
    <property type="protein sequence ID" value="PNH03677.1"/>
    <property type="molecule type" value="Genomic_DNA"/>
</dbReference>
<name>A0A2J7ZTS3_9CHLO</name>
<evidence type="ECO:0000313" key="3">
    <source>
        <dbReference type="Proteomes" id="UP000236333"/>
    </source>
</evidence>
<dbReference type="GO" id="GO:0005930">
    <property type="term" value="C:axoneme"/>
    <property type="evidence" value="ECO:0007669"/>
    <property type="project" value="UniProtKB-SubCell"/>
</dbReference>
<protein>
    <submittedName>
        <fullName evidence="2">Uncharacterized protein</fullName>
    </submittedName>
</protein>
<evidence type="ECO:0000256" key="1">
    <source>
        <dbReference type="ARBA" id="ARBA00004430"/>
    </source>
</evidence>
<dbReference type="Gene3D" id="3.80.10.10">
    <property type="entry name" value="Ribonuclease Inhibitor"/>
    <property type="match status" value="2"/>
</dbReference>
<dbReference type="InterPro" id="IPR032675">
    <property type="entry name" value="LRR_dom_sf"/>
</dbReference>
<comment type="caution">
    <text evidence="2">The sequence shown here is derived from an EMBL/GenBank/DDBJ whole genome shotgun (WGS) entry which is preliminary data.</text>
</comment>
<sequence>MARQHASDSCLLSVIPVIWRWMNSDASCAQNAPARAELSQRERGILRVCCRAARDAVDCAREALCIKCDVTGGKLPAGTAAGVQSMLARGCRPRGLKLQLGKGHNDPAASAALGISILDQLTAVPSLSIARLSLSGLPLTAQVVRALAAAAPTPRKLCLRSYDLSHCTGLPGTLPSESVPSGVLGLLRHAAPHLQQLELSPLTIAAGASVEALESSLQQCSRLESLTLLLRDSKKRLISWLPDTSTMRGLLKLDMRCLQLLSPHLQELAALTALTQLRVGSVESAASAAAAGGTAVPVPAGPAGLLLLPLPPRLRTLAISDHIDAAVLAALQLPACLTRLELSGLTLCDDATDERNNLQPAAAEVLLVACRQLSGRYHRSTPPPAEYLFGVSKHPFHELYGPLFAALQPAGLEQLSLSCAPLSVLDVDALVRHLPLLQVLTLNNGLELVSLPFLRSLARLRKLCVGQADADGFYVAPPWDNEDALKCALLALCKEAPSLESITLDCEGWKELAITLEDAVRWLDVMLTDLKGPHPHVMVFGAESSSSSSGEED</sequence>
<organism evidence="2 3">
    <name type="scientific">Tetrabaena socialis</name>
    <dbReference type="NCBI Taxonomy" id="47790"/>
    <lineage>
        <taxon>Eukaryota</taxon>
        <taxon>Viridiplantae</taxon>
        <taxon>Chlorophyta</taxon>
        <taxon>core chlorophytes</taxon>
        <taxon>Chlorophyceae</taxon>
        <taxon>CS clade</taxon>
        <taxon>Chlamydomonadales</taxon>
        <taxon>Tetrabaenaceae</taxon>
        <taxon>Tetrabaena</taxon>
    </lineage>
</organism>
<comment type="subcellular location">
    <subcellularLocation>
        <location evidence="1">Cytoplasm</location>
        <location evidence="1">Cytoskeleton</location>
        <location evidence="1">Cilium axoneme</location>
    </subcellularLocation>
</comment>
<gene>
    <name evidence="2" type="ORF">TSOC_010250</name>
</gene>
<accession>A0A2J7ZTS3</accession>
<evidence type="ECO:0000313" key="2">
    <source>
        <dbReference type="EMBL" id="PNH03677.1"/>
    </source>
</evidence>
<keyword evidence="3" id="KW-1185">Reference proteome</keyword>
<proteinExistence type="predicted"/>
<reference evidence="2 3" key="1">
    <citation type="journal article" date="2017" name="Mol. Biol. Evol.">
        <title>The 4-celled Tetrabaena socialis nuclear genome reveals the essential components for genetic control of cell number at the origin of multicellularity in the volvocine lineage.</title>
        <authorList>
            <person name="Featherston J."/>
            <person name="Arakaki Y."/>
            <person name="Hanschen E.R."/>
            <person name="Ferris P.J."/>
            <person name="Michod R.E."/>
            <person name="Olson B.J.S.C."/>
            <person name="Nozaki H."/>
            <person name="Durand P.M."/>
        </authorList>
    </citation>
    <scope>NUCLEOTIDE SEQUENCE [LARGE SCALE GENOMIC DNA]</scope>
    <source>
        <strain evidence="2 3">NIES-571</strain>
    </source>
</reference>
<dbReference type="AlphaFoldDB" id="A0A2J7ZTS3"/>
<dbReference type="SUPFAM" id="SSF52058">
    <property type="entry name" value="L domain-like"/>
    <property type="match status" value="1"/>
</dbReference>
<dbReference type="Proteomes" id="UP000236333">
    <property type="component" value="Unassembled WGS sequence"/>
</dbReference>